<keyword evidence="2" id="KW-1185">Reference proteome</keyword>
<evidence type="ECO:0000313" key="2">
    <source>
        <dbReference type="Proteomes" id="UP000283841"/>
    </source>
</evidence>
<protein>
    <submittedName>
        <fullName evidence="1">Uncharacterized protein</fullName>
    </submittedName>
</protein>
<dbReference type="RefSeq" id="XP_028486638.1">
    <property type="nucleotide sequence ID" value="XM_028626199.1"/>
</dbReference>
<evidence type="ECO:0000313" key="1">
    <source>
        <dbReference type="EMBL" id="RWQ96993.1"/>
    </source>
</evidence>
<accession>A0A443HZ00</accession>
<dbReference type="EMBL" id="RCNU01000003">
    <property type="protein sequence ID" value="RWQ96993.1"/>
    <property type="molecule type" value="Genomic_DNA"/>
</dbReference>
<dbReference type="GeneID" id="39595476"/>
<gene>
    <name evidence="1" type="ORF">C8Q69DRAFT_211995</name>
</gene>
<proteinExistence type="predicted"/>
<dbReference type="STRING" id="264951.A0A443HZ00"/>
<name>A0A443HZ00_BYSSP</name>
<dbReference type="AlphaFoldDB" id="A0A443HZ00"/>
<sequence length="144" mass="16320">MLLLQSLSHLAPDFDAQWTIRPAHFTAKYKREDYTAITDGQLRTRAKTLLSAIIEVKRWTRTSEGNALIMQEVGEIVAWITTHLLQKPAAITIKSRIVAVRAVANDGREGFLLNGGWFFSDFYLFYHFISFMSQTPSSSGQIPL</sequence>
<reference evidence="1 2" key="1">
    <citation type="journal article" date="2018" name="Front. Microbiol.">
        <title>Genomic and genetic insights into a cosmopolitan fungus, Paecilomyces variotii (Eurotiales).</title>
        <authorList>
            <person name="Urquhart A.S."/>
            <person name="Mondo S.J."/>
            <person name="Makela M.R."/>
            <person name="Hane J.K."/>
            <person name="Wiebenga A."/>
            <person name="He G."/>
            <person name="Mihaltcheva S."/>
            <person name="Pangilinan J."/>
            <person name="Lipzen A."/>
            <person name="Barry K."/>
            <person name="de Vries R.P."/>
            <person name="Grigoriev I.V."/>
            <person name="Idnurm A."/>
        </authorList>
    </citation>
    <scope>NUCLEOTIDE SEQUENCE [LARGE SCALE GENOMIC DNA]</scope>
    <source>
        <strain evidence="1 2">CBS 101075</strain>
    </source>
</reference>
<comment type="caution">
    <text evidence="1">The sequence shown here is derived from an EMBL/GenBank/DDBJ whole genome shotgun (WGS) entry which is preliminary data.</text>
</comment>
<dbReference type="VEuPathDB" id="FungiDB:C8Q69DRAFT_211995"/>
<organism evidence="1 2">
    <name type="scientific">Byssochlamys spectabilis</name>
    <name type="common">Paecilomyces variotii</name>
    <dbReference type="NCBI Taxonomy" id="264951"/>
    <lineage>
        <taxon>Eukaryota</taxon>
        <taxon>Fungi</taxon>
        <taxon>Dikarya</taxon>
        <taxon>Ascomycota</taxon>
        <taxon>Pezizomycotina</taxon>
        <taxon>Eurotiomycetes</taxon>
        <taxon>Eurotiomycetidae</taxon>
        <taxon>Eurotiales</taxon>
        <taxon>Thermoascaceae</taxon>
        <taxon>Paecilomyces</taxon>
    </lineage>
</organism>
<dbReference type="Proteomes" id="UP000283841">
    <property type="component" value="Unassembled WGS sequence"/>
</dbReference>